<dbReference type="EMBL" id="JAHQIW010006424">
    <property type="protein sequence ID" value="KAJ1369152.1"/>
    <property type="molecule type" value="Genomic_DNA"/>
</dbReference>
<sequence>MLDQAFREKGERLTDEPKERCSREVDHRAVIDQSEEDPSMSCRMLAGEFDCDLNNYTRLILILRYIGTQCLTPT</sequence>
<dbReference type="AlphaFoldDB" id="A0AAD5R4B0"/>
<reference evidence="2" key="1">
    <citation type="submission" date="2021-06" db="EMBL/GenBank/DDBJ databases">
        <title>Parelaphostrongylus tenuis whole genome reference sequence.</title>
        <authorList>
            <person name="Garwood T.J."/>
            <person name="Larsen P.A."/>
            <person name="Fountain-Jones N.M."/>
            <person name="Garbe J.R."/>
            <person name="Macchietto M.G."/>
            <person name="Kania S.A."/>
            <person name="Gerhold R.W."/>
            <person name="Richards J.E."/>
            <person name="Wolf T.M."/>
        </authorList>
    </citation>
    <scope>NUCLEOTIDE SEQUENCE</scope>
    <source>
        <strain evidence="2">MNPRO001-30</strain>
        <tissue evidence="2">Meninges</tissue>
    </source>
</reference>
<comment type="caution">
    <text evidence="2">The sequence shown here is derived from an EMBL/GenBank/DDBJ whole genome shotgun (WGS) entry which is preliminary data.</text>
</comment>
<protein>
    <submittedName>
        <fullName evidence="2">Uncharacterized protein</fullName>
    </submittedName>
</protein>
<feature type="region of interest" description="Disordered" evidence="1">
    <location>
        <begin position="1"/>
        <end position="26"/>
    </location>
</feature>
<keyword evidence="3" id="KW-1185">Reference proteome</keyword>
<proteinExistence type="predicted"/>
<accession>A0AAD5R4B0</accession>
<evidence type="ECO:0000313" key="2">
    <source>
        <dbReference type="EMBL" id="KAJ1369152.1"/>
    </source>
</evidence>
<gene>
    <name evidence="2" type="ORF">KIN20_030555</name>
</gene>
<evidence type="ECO:0000256" key="1">
    <source>
        <dbReference type="SAM" id="MobiDB-lite"/>
    </source>
</evidence>
<name>A0AAD5R4B0_PARTN</name>
<evidence type="ECO:0000313" key="3">
    <source>
        <dbReference type="Proteomes" id="UP001196413"/>
    </source>
</evidence>
<organism evidence="2 3">
    <name type="scientific">Parelaphostrongylus tenuis</name>
    <name type="common">Meningeal worm</name>
    <dbReference type="NCBI Taxonomy" id="148309"/>
    <lineage>
        <taxon>Eukaryota</taxon>
        <taxon>Metazoa</taxon>
        <taxon>Ecdysozoa</taxon>
        <taxon>Nematoda</taxon>
        <taxon>Chromadorea</taxon>
        <taxon>Rhabditida</taxon>
        <taxon>Rhabditina</taxon>
        <taxon>Rhabditomorpha</taxon>
        <taxon>Strongyloidea</taxon>
        <taxon>Metastrongylidae</taxon>
        <taxon>Parelaphostrongylus</taxon>
    </lineage>
</organism>
<dbReference type="Proteomes" id="UP001196413">
    <property type="component" value="Unassembled WGS sequence"/>
</dbReference>